<name>A0A833PGH9_ACIBZ</name>
<dbReference type="NCBIfam" id="TIGR01641">
    <property type="entry name" value="phageSPP1_gp7"/>
    <property type="match status" value="1"/>
</dbReference>
<dbReference type="EMBL" id="WNDP01000033">
    <property type="protein sequence ID" value="KAF1025814.1"/>
    <property type="molecule type" value="Genomic_DNA"/>
</dbReference>
<dbReference type="InterPro" id="IPR006528">
    <property type="entry name" value="Phage_head_morphogenesis_dom"/>
</dbReference>
<dbReference type="Pfam" id="PF04233">
    <property type="entry name" value="Phage_Mu_F"/>
    <property type="match status" value="1"/>
</dbReference>
<organism evidence="2 3">
    <name type="scientific">Acinetobacter bereziniae</name>
    <name type="common">Acinetobacter genomosp. 10</name>
    <dbReference type="NCBI Taxonomy" id="106648"/>
    <lineage>
        <taxon>Bacteria</taxon>
        <taxon>Pseudomonadati</taxon>
        <taxon>Pseudomonadota</taxon>
        <taxon>Gammaproteobacteria</taxon>
        <taxon>Moraxellales</taxon>
        <taxon>Moraxellaceae</taxon>
        <taxon>Acinetobacter</taxon>
    </lineage>
</organism>
<evidence type="ECO:0000259" key="1">
    <source>
        <dbReference type="Pfam" id="PF04233"/>
    </source>
</evidence>
<sequence length="234" mass="26354">MQARKVEIKYARQLRQIATYIDSIIKGFDIENQSTYPLIISALRRYAETLDEWAFSAAGRVLTDVALRDEKTWLIYAKDMSKDVRDQIRNTDIGVVYQQLLSEQVSLIKSLPLNAANRVQDLASRALIEGIRSEEIVGLIMATGQVTKSRAKTIARTEVSRASSLFTQVRAKDLGSEGYIWRTSEDPDVRTSHKAMNGKFVAWENPPSLDNMVGHAGCLPNCRCYPEPVIPDDF</sequence>
<comment type="caution">
    <text evidence="2">The sequence shown here is derived from an EMBL/GenBank/DDBJ whole genome shotgun (WGS) entry which is preliminary data.</text>
</comment>
<dbReference type="AlphaFoldDB" id="A0A833PGH9"/>
<feature type="domain" description="Phage head morphogenesis" evidence="1">
    <location>
        <begin position="118"/>
        <end position="224"/>
    </location>
</feature>
<evidence type="ECO:0000313" key="3">
    <source>
        <dbReference type="Proteomes" id="UP000490535"/>
    </source>
</evidence>
<gene>
    <name evidence="2" type="ORF">GAK29_01676</name>
</gene>
<proteinExistence type="predicted"/>
<evidence type="ECO:0000313" key="2">
    <source>
        <dbReference type="EMBL" id="KAF1025814.1"/>
    </source>
</evidence>
<dbReference type="Proteomes" id="UP000490535">
    <property type="component" value="Unassembled WGS sequence"/>
</dbReference>
<accession>A0A833PGH9</accession>
<reference evidence="3" key="1">
    <citation type="journal article" date="2020" name="MBio">
        <title>Horizontal gene transfer to a defensive symbiont with a reduced genome amongst a multipartite beetle microbiome.</title>
        <authorList>
            <person name="Waterworth S.C."/>
            <person name="Florez L.V."/>
            <person name="Rees E.R."/>
            <person name="Hertweck C."/>
            <person name="Kaltenpoth M."/>
            <person name="Kwan J.C."/>
        </authorList>
    </citation>
    <scope>NUCLEOTIDE SEQUENCE [LARGE SCALE GENOMIC DNA]</scope>
</reference>
<protein>
    <recommendedName>
        <fullName evidence="1">Phage head morphogenesis domain-containing protein</fullName>
    </recommendedName>
</protein>